<dbReference type="AlphaFoldDB" id="A0A7W8KHY3"/>
<keyword evidence="3" id="KW-0732">Signal</keyword>
<dbReference type="EC" id="3.5.1.28" evidence="6"/>
<organism evidence="6 7">
    <name type="scientific">Deinococcus metalli</name>
    <dbReference type="NCBI Taxonomy" id="1141878"/>
    <lineage>
        <taxon>Bacteria</taxon>
        <taxon>Thermotogati</taxon>
        <taxon>Deinococcota</taxon>
        <taxon>Deinococci</taxon>
        <taxon>Deinococcales</taxon>
        <taxon>Deinococcaceae</taxon>
        <taxon>Deinococcus</taxon>
    </lineage>
</organism>
<dbReference type="GO" id="GO:0009253">
    <property type="term" value="P:peptidoglycan catabolic process"/>
    <property type="evidence" value="ECO:0007669"/>
    <property type="project" value="InterPro"/>
</dbReference>
<dbReference type="PANTHER" id="PTHR30404:SF0">
    <property type="entry name" value="N-ACETYLMURAMOYL-L-ALANINE AMIDASE AMIC"/>
    <property type="match status" value="1"/>
</dbReference>
<reference evidence="5" key="1">
    <citation type="journal article" date="2014" name="Int. J. Syst. Evol. Microbiol.">
        <title>Complete genome of a new Firmicutes species belonging to the dominant human colonic microbiota ('Ruminococcus bicirculans') reveals two chromosomes and a selective capacity to utilize plant glucans.</title>
        <authorList>
            <consortium name="NISC Comparative Sequencing Program"/>
            <person name="Wegmann U."/>
            <person name="Louis P."/>
            <person name="Goesmann A."/>
            <person name="Henrissat B."/>
            <person name="Duncan S.H."/>
            <person name="Flint H.J."/>
        </authorList>
    </citation>
    <scope>NUCLEOTIDE SEQUENCE</scope>
    <source>
        <strain evidence="5">CGMCC 1.18437</strain>
    </source>
</reference>
<feature type="chain" id="PRO_5030594513" evidence="3">
    <location>
        <begin position="27"/>
        <end position="372"/>
    </location>
</feature>
<reference evidence="8" key="2">
    <citation type="journal article" date="2019" name="Int. J. Syst. Evol. Microbiol.">
        <title>The Global Catalogue of Microorganisms (GCM) 10K type strain sequencing project: providing services to taxonomists for standard genome sequencing and annotation.</title>
        <authorList>
            <consortium name="The Broad Institute Genomics Platform"/>
            <consortium name="The Broad Institute Genome Sequencing Center for Infectious Disease"/>
            <person name="Wu L."/>
            <person name="Ma J."/>
        </authorList>
    </citation>
    <scope>NUCLEOTIDE SEQUENCE [LARGE SCALE GENOMIC DNA]</scope>
    <source>
        <strain evidence="8">CGMCC 1.18437</strain>
    </source>
</reference>
<dbReference type="InterPro" id="IPR050695">
    <property type="entry name" value="N-acetylmuramoyl_amidase_3"/>
</dbReference>
<dbReference type="Proteomes" id="UP000619376">
    <property type="component" value="Unassembled WGS sequence"/>
</dbReference>
<dbReference type="GO" id="GO:0008745">
    <property type="term" value="F:N-acetylmuramoyl-L-alanine amidase activity"/>
    <property type="evidence" value="ECO:0007669"/>
    <property type="project" value="UniProtKB-EC"/>
</dbReference>
<dbReference type="PANTHER" id="PTHR30404">
    <property type="entry name" value="N-ACETYLMURAMOYL-L-ALANINE AMIDASE"/>
    <property type="match status" value="1"/>
</dbReference>
<feature type="domain" description="MurNAc-LAA" evidence="4">
    <location>
        <begin position="213"/>
        <end position="365"/>
    </location>
</feature>
<evidence type="ECO:0000256" key="3">
    <source>
        <dbReference type="SAM" id="SignalP"/>
    </source>
</evidence>
<protein>
    <submittedName>
        <fullName evidence="6">N-acetylmuramoyl-L-alanine amidase</fullName>
        <ecNumber evidence="6">3.5.1.28</ecNumber>
    </submittedName>
</protein>
<dbReference type="RefSeq" id="WP_229832214.1">
    <property type="nucleotide sequence ID" value="NZ_BNAJ01000012.1"/>
</dbReference>
<sequence length="372" mass="38860">MVTPSFSSGLWGWSVAALLLCTSALAAPRVGTHDGYTRLVFPLPSTTTQRSVLRGQTLTVTLGRAVPSEQGNPDAPGVTRYAVAGRVLTVQLAPGCTRATSRMLEASGGQPRRLVVDVPIPCARTPASVPAATVRPASTTSGTAPRPRVVLDPGHGGNDPGMASPWVREADVNLAVALLVREELVRNGVDVVMTRTTDRHLDPNKRTDLDKRARLASSGTVSAFVSIHTNAAGSSAQGIEAFYFGAPLEGQGRSTAVFENGGGAAGEALTRALSTGAQSMLGDLLAQAKRSFSRQLAQAVHASLVRATGAQSRGVKTDAFYVIRNPTTPAILVELGFGSHPVEGPKLAQASYQRTLAHALAQAVLGFLHRRP</sequence>
<dbReference type="Gene3D" id="3.40.630.40">
    <property type="entry name" value="Zn-dependent exopeptidases"/>
    <property type="match status" value="1"/>
</dbReference>
<dbReference type="SUPFAM" id="SSF53187">
    <property type="entry name" value="Zn-dependent exopeptidases"/>
    <property type="match status" value="1"/>
</dbReference>
<evidence type="ECO:0000313" key="7">
    <source>
        <dbReference type="Proteomes" id="UP000539473"/>
    </source>
</evidence>
<dbReference type="SMART" id="SM00646">
    <property type="entry name" value="Ami_3"/>
    <property type="match status" value="1"/>
</dbReference>
<evidence type="ECO:0000259" key="4">
    <source>
        <dbReference type="SMART" id="SM00646"/>
    </source>
</evidence>
<evidence type="ECO:0000313" key="5">
    <source>
        <dbReference type="EMBL" id="GHF58206.1"/>
    </source>
</evidence>
<dbReference type="GO" id="GO:0030288">
    <property type="term" value="C:outer membrane-bounded periplasmic space"/>
    <property type="evidence" value="ECO:0007669"/>
    <property type="project" value="TreeGrafter"/>
</dbReference>
<evidence type="ECO:0000313" key="6">
    <source>
        <dbReference type="EMBL" id="MBB5378507.1"/>
    </source>
</evidence>
<dbReference type="EMBL" id="BNAJ01000012">
    <property type="protein sequence ID" value="GHF58206.1"/>
    <property type="molecule type" value="Genomic_DNA"/>
</dbReference>
<comment type="caution">
    <text evidence="6">The sequence shown here is derived from an EMBL/GenBank/DDBJ whole genome shotgun (WGS) entry which is preliminary data.</text>
</comment>
<dbReference type="CDD" id="cd02696">
    <property type="entry name" value="MurNAc-LAA"/>
    <property type="match status" value="1"/>
</dbReference>
<reference evidence="6 7" key="3">
    <citation type="submission" date="2020-08" db="EMBL/GenBank/DDBJ databases">
        <title>Genomic Encyclopedia of Type Strains, Phase IV (KMG-IV): sequencing the most valuable type-strain genomes for metagenomic binning, comparative biology and taxonomic classification.</title>
        <authorList>
            <person name="Goeker M."/>
        </authorList>
    </citation>
    <scope>NUCLEOTIDE SEQUENCE [LARGE SCALE GENOMIC DNA]</scope>
    <source>
        <strain evidence="6 7">DSM 27521</strain>
    </source>
</reference>
<reference evidence="5" key="4">
    <citation type="submission" date="2024-05" db="EMBL/GenBank/DDBJ databases">
        <authorList>
            <person name="Sun Q."/>
            <person name="Zhou Y."/>
        </authorList>
    </citation>
    <scope>NUCLEOTIDE SEQUENCE</scope>
    <source>
        <strain evidence="5">CGMCC 1.18437</strain>
    </source>
</reference>
<evidence type="ECO:0000256" key="1">
    <source>
        <dbReference type="ARBA" id="ARBA00022801"/>
    </source>
</evidence>
<dbReference type="EMBL" id="JACHFK010000013">
    <property type="protein sequence ID" value="MBB5378507.1"/>
    <property type="molecule type" value="Genomic_DNA"/>
</dbReference>
<dbReference type="Proteomes" id="UP000539473">
    <property type="component" value="Unassembled WGS sequence"/>
</dbReference>
<keyword evidence="1 6" id="KW-0378">Hydrolase</keyword>
<proteinExistence type="predicted"/>
<dbReference type="Pfam" id="PF01520">
    <property type="entry name" value="Amidase_3"/>
    <property type="match status" value="1"/>
</dbReference>
<name>A0A7W8KHY3_9DEIO</name>
<evidence type="ECO:0000256" key="2">
    <source>
        <dbReference type="SAM" id="MobiDB-lite"/>
    </source>
</evidence>
<dbReference type="InterPro" id="IPR002508">
    <property type="entry name" value="MurNAc-LAA_cat"/>
</dbReference>
<feature type="region of interest" description="Disordered" evidence="2">
    <location>
        <begin position="129"/>
        <end position="149"/>
    </location>
</feature>
<feature type="signal peptide" evidence="3">
    <location>
        <begin position="1"/>
        <end position="26"/>
    </location>
</feature>
<evidence type="ECO:0000313" key="8">
    <source>
        <dbReference type="Proteomes" id="UP000619376"/>
    </source>
</evidence>
<accession>A0A7W8KHY3</accession>
<gene>
    <name evidence="5" type="ORF">GCM10017781_38080</name>
    <name evidence="6" type="ORF">HNQ07_004014</name>
</gene>
<keyword evidence="8" id="KW-1185">Reference proteome</keyword>